<evidence type="ECO:0008006" key="3">
    <source>
        <dbReference type="Google" id="ProtNLM"/>
    </source>
</evidence>
<dbReference type="RefSeq" id="WP_095985423.1">
    <property type="nucleotide sequence ID" value="NZ_CP022098.1"/>
</dbReference>
<dbReference type="SUPFAM" id="SSF159501">
    <property type="entry name" value="EreA/ChaN-like"/>
    <property type="match status" value="1"/>
</dbReference>
<proteinExistence type="predicted"/>
<dbReference type="KEGG" id="cfus:CYFUS_002477"/>
<evidence type="ECO:0000313" key="2">
    <source>
        <dbReference type="Proteomes" id="UP000217257"/>
    </source>
</evidence>
<dbReference type="Proteomes" id="UP000217257">
    <property type="component" value="Chromosome"/>
</dbReference>
<sequence>MRRSVWGWLWLLVVVSGCTSRFVDFAPDEEAIYAQPIDEVWPQVRAYFRANGFAFREVPGGASLETEWREEFAGSRVSAYWHRYLVTARPEGPHRCKLVITRESRSVNKALKAPGSELLWVVDGRTNDNPSGIGSPMAAMLAQQQSDEAVVLVGESQQSARDLVLEWKVFRKISPVIAREKKTSSASPDVEVMKDAMVECGVPILGLGRLARAGNVVLLGEVHGTQQVPHFVAQSACQVATQAIPVTVGVEVPAGNQARLETFLASEGGEEDWAKLMESPFWRSPYPDGRNSEAVAYLLEALRKLRAQGMDVRLFAYDHPALEGEAREEAMARTVLEVAAASPGRALLVVSGNLHPRQVQGLPWNRDYQPMGLRVARERRDVHSLDVAYKSGTVWICAVGPEQKLDCGVKPARGQDNGDRYFVQLFNGLNDQGYHGIFYVGEVSASMPAVFQGMEPAGDVRATSSGR</sequence>
<dbReference type="PROSITE" id="PS51257">
    <property type="entry name" value="PROKAR_LIPOPROTEIN"/>
    <property type="match status" value="1"/>
</dbReference>
<name>A0A250J1L3_9BACT</name>
<organism evidence="1 2">
    <name type="scientific">Cystobacter fuscus</name>
    <dbReference type="NCBI Taxonomy" id="43"/>
    <lineage>
        <taxon>Bacteria</taxon>
        <taxon>Pseudomonadati</taxon>
        <taxon>Myxococcota</taxon>
        <taxon>Myxococcia</taxon>
        <taxon>Myxococcales</taxon>
        <taxon>Cystobacterineae</taxon>
        <taxon>Archangiaceae</taxon>
        <taxon>Cystobacter</taxon>
    </lineage>
</organism>
<dbReference type="EMBL" id="CP022098">
    <property type="protein sequence ID" value="ATB37056.1"/>
    <property type="molecule type" value="Genomic_DNA"/>
</dbReference>
<reference evidence="1 2" key="1">
    <citation type="submission" date="2017-06" db="EMBL/GenBank/DDBJ databases">
        <title>Sequencing and comparative analysis of myxobacterial genomes.</title>
        <authorList>
            <person name="Rupp O."/>
            <person name="Goesmann A."/>
            <person name="Sogaard-Andersen L."/>
        </authorList>
    </citation>
    <scope>NUCLEOTIDE SEQUENCE [LARGE SCALE GENOMIC DNA]</scope>
    <source>
        <strain evidence="1 2">DSM 52655</strain>
    </source>
</reference>
<protein>
    <recommendedName>
        <fullName evidence="3">Lipoprotein</fullName>
    </recommendedName>
</protein>
<accession>A0A250J1L3</accession>
<evidence type="ECO:0000313" key="1">
    <source>
        <dbReference type="EMBL" id="ATB37056.1"/>
    </source>
</evidence>
<gene>
    <name evidence="1" type="ORF">CYFUS_002477</name>
</gene>
<dbReference type="AlphaFoldDB" id="A0A250J1L3"/>